<protein>
    <submittedName>
        <fullName evidence="2">Uncharacterized protein</fullName>
    </submittedName>
</protein>
<keyword evidence="1" id="KW-0472">Membrane</keyword>
<evidence type="ECO:0000256" key="1">
    <source>
        <dbReference type="SAM" id="Phobius"/>
    </source>
</evidence>
<evidence type="ECO:0000313" key="2">
    <source>
        <dbReference type="EMBL" id="XDU62785.1"/>
    </source>
</evidence>
<dbReference type="AlphaFoldDB" id="A0AB39V591"/>
<reference evidence="2" key="1">
    <citation type="submission" date="2024-07" db="EMBL/GenBank/DDBJ databases">
        <authorList>
            <person name="Li X.-J."/>
            <person name="Wang X."/>
        </authorList>
    </citation>
    <scope>NUCLEOTIDE SEQUENCE</scope>
    <source>
        <strain evidence="2">HSP-536</strain>
    </source>
</reference>
<sequence length="32" mass="3627">MEILSNLSKMTSIPVSVFIFSIILILSLLKKF</sequence>
<gene>
    <name evidence="2" type="ORF">AB8B28_02710</name>
</gene>
<dbReference type="RefSeq" id="WP_369716646.1">
    <property type="nucleotide sequence ID" value="NZ_CP165647.1"/>
</dbReference>
<dbReference type="EMBL" id="CP165647">
    <property type="protein sequence ID" value="XDU62785.1"/>
    <property type="molecule type" value="Genomic_DNA"/>
</dbReference>
<keyword evidence="1" id="KW-0812">Transmembrane</keyword>
<keyword evidence="1" id="KW-1133">Transmembrane helix</keyword>
<organism evidence="2">
    <name type="scientific">Leptotrichia alba</name>
    <dbReference type="NCBI Taxonomy" id="3239304"/>
    <lineage>
        <taxon>Bacteria</taxon>
        <taxon>Fusobacteriati</taxon>
        <taxon>Fusobacteriota</taxon>
        <taxon>Fusobacteriia</taxon>
        <taxon>Fusobacteriales</taxon>
        <taxon>Leptotrichiaceae</taxon>
        <taxon>Leptotrichia</taxon>
    </lineage>
</organism>
<feature type="transmembrane region" description="Helical" evidence="1">
    <location>
        <begin position="12"/>
        <end position="29"/>
    </location>
</feature>
<dbReference type="KEGG" id="lala:AB8B28_02710"/>
<proteinExistence type="predicted"/>
<name>A0AB39V591_9FUSO</name>
<accession>A0AB39V591</accession>